<dbReference type="AlphaFoldDB" id="A0A508A8R3"/>
<evidence type="ECO:0000313" key="3">
    <source>
        <dbReference type="Proteomes" id="UP000319010"/>
    </source>
</evidence>
<dbReference type="EMBL" id="VICB01000019">
    <property type="protein sequence ID" value="TQD42142.1"/>
    <property type="molecule type" value="Genomic_DNA"/>
</dbReference>
<accession>A0A508A8R3</accession>
<evidence type="ECO:0000259" key="1">
    <source>
        <dbReference type="Pfam" id="PF14062"/>
    </source>
</evidence>
<feature type="domain" description="DUF4253" evidence="1">
    <location>
        <begin position="5"/>
        <end position="64"/>
    </location>
</feature>
<dbReference type="RefSeq" id="WP_141424859.1">
    <property type="nucleotide sequence ID" value="NZ_JASPFB010000006.1"/>
</dbReference>
<reference evidence="2 3" key="1">
    <citation type="submission" date="2019-06" db="EMBL/GenBank/DDBJ databases">
        <title>Draft genome sequence of Actinomyces johnsonii CCUG 34287T.</title>
        <authorList>
            <person name="Salva-Serra F."/>
            <person name="Cardew S."/>
            <person name="Moore E."/>
        </authorList>
    </citation>
    <scope>NUCLEOTIDE SEQUENCE [LARGE SCALE GENOMIC DNA]</scope>
    <source>
        <strain evidence="2 3">CCUG 34287</strain>
    </source>
</reference>
<gene>
    <name evidence="2" type="ORF">FK256_11665</name>
</gene>
<dbReference type="Pfam" id="PF14062">
    <property type="entry name" value="DUF4253"/>
    <property type="match status" value="1"/>
</dbReference>
<dbReference type="Proteomes" id="UP000319010">
    <property type="component" value="Unassembled WGS sequence"/>
</dbReference>
<evidence type="ECO:0000313" key="2">
    <source>
        <dbReference type="EMBL" id="TQD42142.1"/>
    </source>
</evidence>
<comment type="caution">
    <text evidence="2">The sequence shown here is derived from an EMBL/GenBank/DDBJ whole genome shotgun (WGS) entry which is preliminary data.</text>
</comment>
<organism evidence="2 3">
    <name type="scientific">Actinomyces johnsonii</name>
    <dbReference type="NCBI Taxonomy" id="544581"/>
    <lineage>
        <taxon>Bacteria</taxon>
        <taxon>Bacillati</taxon>
        <taxon>Actinomycetota</taxon>
        <taxon>Actinomycetes</taxon>
        <taxon>Actinomycetales</taxon>
        <taxon>Actinomycetaceae</taxon>
        <taxon>Actinomyces</taxon>
    </lineage>
</organism>
<name>A0A508A8R3_9ACTO</name>
<sequence length="64" mass="7390">MAPHTRLRLMFQMPPQGLHRPEVMSLLAEVYRACPDSYEQGGFPKVDSFVRAVDSSPILDLWWD</sequence>
<proteinExistence type="predicted"/>
<protein>
    <submittedName>
        <fullName evidence="2">DUF4253 domain-containing protein</fullName>
    </submittedName>
</protein>
<dbReference type="InterPro" id="IPR025349">
    <property type="entry name" value="DUF4253"/>
</dbReference>